<dbReference type="EMBL" id="BOOW01000036">
    <property type="protein sequence ID" value="GII95545.1"/>
    <property type="molecule type" value="Genomic_DNA"/>
</dbReference>
<dbReference type="PANTHER" id="PTHR43293">
    <property type="entry name" value="ACETATE COA-TRANSFERASE YDIF"/>
    <property type="match status" value="1"/>
</dbReference>
<keyword evidence="6" id="KW-1185">Reference proteome</keyword>
<comment type="similarity">
    <text evidence="1 3">Belongs to the 3-oxoacid CoA-transferase family.</text>
</comment>
<evidence type="ECO:0000256" key="2">
    <source>
        <dbReference type="ARBA" id="ARBA00022679"/>
    </source>
</evidence>
<dbReference type="SUPFAM" id="SSF100950">
    <property type="entry name" value="NagB/RpiA/CoA transferase-like"/>
    <property type="match status" value="2"/>
</dbReference>
<feature type="active site" description="5-glutamyl coenzyme A thioester intermediate" evidence="4">
    <location>
        <position position="320"/>
    </location>
</feature>
<dbReference type="AlphaFoldDB" id="A0A919RKJ8"/>
<dbReference type="InterPro" id="IPR014388">
    <property type="entry name" value="3-oxoacid_CoA-transferase"/>
</dbReference>
<sequence length="533" mass="56620">MRVLTAAQAAELVQDDDTLLIGGSGGGHAVPESILAALEDRFLASESPQRLTALHPVGLGDEDRLGVGHLAHEGLLKRVVCGAFTDAPKVAAMAAADTIEAYTLPQGALSQLMREMAAGRPGLVTKVGLHTFVDPRSLGGRQSASATEDLIELVEFDGQEWLRYKPFRPDVALLRGTTADEDGNLSMEQEAVFGEMLSMAQATKRAGGIVIAQVRRIARRGTLPPKSVKVPGILIDAIVVDPDQRQTYDTAYSPAYAGEIRVPAGGLPIPPIDIRTVIARRAALELYPGAVCNLGAGISTRIAAVAWHEGVTDAVTFTNEQGLIGGAPASGNDAGAATNYSCMVDQPYQFDFYDGGGLDLAFLSFAEADRAGNANVSRFNNRIIGVGGFVNISQNARKIVFSGTFTAGGLKVEVADGALRILSEGRHPKFVEAVQQISFNGKYALENGQEVMFVTERAVFRLTPGGFTLVEIAPGIDLEQDVLAQMTFPPTIAPELAVMDRRLFGAGEIALAETMASKPRSSRVRRSHLLEVS</sequence>
<dbReference type="GO" id="GO:0008410">
    <property type="term" value="F:CoA-transferase activity"/>
    <property type="evidence" value="ECO:0007669"/>
    <property type="project" value="InterPro"/>
</dbReference>
<name>A0A919RKJ8_9ACTN</name>
<evidence type="ECO:0000313" key="6">
    <source>
        <dbReference type="Proteomes" id="UP000606172"/>
    </source>
</evidence>
<dbReference type="GO" id="GO:0046952">
    <property type="term" value="P:ketone body catabolic process"/>
    <property type="evidence" value="ECO:0007669"/>
    <property type="project" value="InterPro"/>
</dbReference>
<organism evidence="5 6">
    <name type="scientific">Sinosporangium siamense</name>
    <dbReference type="NCBI Taxonomy" id="1367973"/>
    <lineage>
        <taxon>Bacteria</taxon>
        <taxon>Bacillati</taxon>
        <taxon>Actinomycetota</taxon>
        <taxon>Actinomycetes</taxon>
        <taxon>Streptosporangiales</taxon>
        <taxon>Streptosporangiaceae</taxon>
        <taxon>Sinosporangium</taxon>
    </lineage>
</organism>
<dbReference type="PIRSF" id="PIRSF000858">
    <property type="entry name" value="SCOT-t"/>
    <property type="match status" value="1"/>
</dbReference>
<reference evidence="5" key="1">
    <citation type="submission" date="2021-01" db="EMBL/GenBank/DDBJ databases">
        <title>Whole genome shotgun sequence of Sinosporangium siamense NBRC 109515.</title>
        <authorList>
            <person name="Komaki H."/>
            <person name="Tamura T."/>
        </authorList>
    </citation>
    <scope>NUCLEOTIDE SEQUENCE</scope>
    <source>
        <strain evidence="5">NBRC 109515</strain>
    </source>
</reference>
<accession>A0A919RKJ8</accession>
<evidence type="ECO:0000256" key="1">
    <source>
        <dbReference type="ARBA" id="ARBA00007154"/>
    </source>
</evidence>
<evidence type="ECO:0000256" key="4">
    <source>
        <dbReference type="PIRSR" id="PIRSR000858-1"/>
    </source>
</evidence>
<comment type="caution">
    <text evidence="5">The sequence shown here is derived from an EMBL/GenBank/DDBJ whole genome shotgun (WGS) entry which is preliminary data.</text>
</comment>
<dbReference type="InterPro" id="IPR004165">
    <property type="entry name" value="CoA_trans_fam_I"/>
</dbReference>
<dbReference type="PANTHER" id="PTHR43293:SF1">
    <property type="entry name" value="ACETATE COA-TRANSFERASE YDIF"/>
    <property type="match status" value="1"/>
</dbReference>
<keyword evidence="2 3" id="KW-0808">Transferase</keyword>
<gene>
    <name evidence="5" type="ORF">Ssi02_57760</name>
</gene>
<dbReference type="Gene3D" id="3.40.1080.10">
    <property type="entry name" value="Glutaconate Coenzyme A-transferase"/>
    <property type="match status" value="2"/>
</dbReference>
<evidence type="ECO:0000256" key="3">
    <source>
        <dbReference type="PIRNR" id="PIRNR000858"/>
    </source>
</evidence>
<evidence type="ECO:0000313" key="5">
    <source>
        <dbReference type="EMBL" id="GII95545.1"/>
    </source>
</evidence>
<dbReference type="Proteomes" id="UP000606172">
    <property type="component" value="Unassembled WGS sequence"/>
</dbReference>
<dbReference type="Pfam" id="PF01144">
    <property type="entry name" value="CoA_trans"/>
    <property type="match status" value="1"/>
</dbReference>
<protein>
    <submittedName>
        <fullName evidence="5">Acetate CoA-transferase YdiF</fullName>
    </submittedName>
</protein>
<dbReference type="InterPro" id="IPR037171">
    <property type="entry name" value="NagB/RpiA_transferase-like"/>
</dbReference>
<dbReference type="RefSeq" id="WP_204030594.1">
    <property type="nucleotide sequence ID" value="NZ_BOOW01000036.1"/>
</dbReference>
<dbReference type="SMART" id="SM00882">
    <property type="entry name" value="CoA_trans"/>
    <property type="match status" value="1"/>
</dbReference>
<proteinExistence type="inferred from homology"/>